<dbReference type="OrthoDB" id="433924at2759"/>
<feature type="region of interest" description="Disordered" evidence="3">
    <location>
        <begin position="109"/>
        <end position="172"/>
    </location>
</feature>
<dbReference type="GO" id="GO:0005634">
    <property type="term" value="C:nucleus"/>
    <property type="evidence" value="ECO:0007669"/>
    <property type="project" value="UniProtKB-SubCell"/>
</dbReference>
<dbReference type="SMART" id="SM00300">
    <property type="entry name" value="ChSh"/>
    <property type="match status" value="1"/>
</dbReference>
<organism evidence="5 6">
    <name type="scientific">Jimgerdemannia flammicorona</name>
    <dbReference type="NCBI Taxonomy" id="994334"/>
    <lineage>
        <taxon>Eukaryota</taxon>
        <taxon>Fungi</taxon>
        <taxon>Fungi incertae sedis</taxon>
        <taxon>Mucoromycota</taxon>
        <taxon>Mucoromycotina</taxon>
        <taxon>Endogonomycetes</taxon>
        <taxon>Endogonales</taxon>
        <taxon>Endogonaceae</taxon>
        <taxon>Jimgerdemannia</taxon>
    </lineage>
</organism>
<evidence type="ECO:0000313" key="5">
    <source>
        <dbReference type="EMBL" id="RUP52484.1"/>
    </source>
</evidence>
<protein>
    <recommendedName>
        <fullName evidence="4">Chromo shadow domain-containing protein</fullName>
    </recommendedName>
</protein>
<gene>
    <name evidence="5" type="ORF">BC936DRAFT_136531</name>
</gene>
<proteinExistence type="predicted"/>
<dbReference type="EMBL" id="RBNI01000001">
    <property type="protein sequence ID" value="RUP52484.1"/>
    <property type="molecule type" value="Genomic_DNA"/>
</dbReference>
<dbReference type="InterPro" id="IPR008251">
    <property type="entry name" value="Chromo_shadow_dom"/>
</dbReference>
<feature type="compositionally biased region" description="Acidic residues" evidence="3">
    <location>
        <begin position="50"/>
        <end position="78"/>
    </location>
</feature>
<evidence type="ECO:0000256" key="1">
    <source>
        <dbReference type="ARBA" id="ARBA00004123"/>
    </source>
</evidence>
<feature type="domain" description="Chromo shadow" evidence="4">
    <location>
        <begin position="201"/>
        <end position="267"/>
    </location>
</feature>
<reference evidence="5 6" key="1">
    <citation type="journal article" date="2018" name="New Phytol.">
        <title>Phylogenomics of Endogonaceae and evolution of mycorrhizas within Mucoromycota.</title>
        <authorList>
            <person name="Chang Y."/>
            <person name="Desiro A."/>
            <person name="Na H."/>
            <person name="Sandor L."/>
            <person name="Lipzen A."/>
            <person name="Clum A."/>
            <person name="Barry K."/>
            <person name="Grigoriev I.V."/>
            <person name="Martin F.M."/>
            <person name="Stajich J.E."/>
            <person name="Smith M.E."/>
            <person name="Bonito G."/>
            <person name="Spatafora J.W."/>
        </authorList>
    </citation>
    <scope>NUCLEOTIDE SEQUENCE [LARGE SCALE GENOMIC DNA]</scope>
    <source>
        <strain evidence="5 6">GMNB39</strain>
    </source>
</reference>
<evidence type="ECO:0000256" key="3">
    <source>
        <dbReference type="SAM" id="MobiDB-lite"/>
    </source>
</evidence>
<dbReference type="SUPFAM" id="SSF54160">
    <property type="entry name" value="Chromo domain-like"/>
    <property type="match status" value="1"/>
</dbReference>
<dbReference type="Pfam" id="PF01393">
    <property type="entry name" value="Chromo_shadow"/>
    <property type="match status" value="1"/>
</dbReference>
<accession>A0A433DNL9</accession>
<comment type="subcellular location">
    <subcellularLocation>
        <location evidence="1">Nucleus</location>
    </subcellularLocation>
</comment>
<name>A0A433DNL9_9FUNG</name>
<evidence type="ECO:0000313" key="6">
    <source>
        <dbReference type="Proteomes" id="UP000268093"/>
    </source>
</evidence>
<dbReference type="Proteomes" id="UP000268093">
    <property type="component" value="Unassembled WGS sequence"/>
</dbReference>
<dbReference type="InterPro" id="IPR016197">
    <property type="entry name" value="Chromo-like_dom_sf"/>
</dbReference>
<sequence length="269" mass="30042">MTEAQVEAEKRVAEDEDHLLPPKTIIHSKTDTSTEEQGLFVKKCTKIATEEENANGDAEDNADQEEQEDEAAEDEYEGYTDAWNTSEDEDHVAVEELLAEYWESLGGKETALAKSKPEPKIAKTPKTPKADKNPAPVPATASFPIRYAKRVTKAPSPTPASSKKKRRVEGKTNDGVTAVAALNEVNGTEDNDHPEVILDGSYPPLGTDWATEVDYVESVENDDEGVLRVYLRWKNGNMTLNKARDVYKKCPQQLINFYEWHLKFKDASN</sequence>
<feature type="region of interest" description="Disordered" evidence="3">
    <location>
        <begin position="1"/>
        <end position="37"/>
    </location>
</feature>
<keyword evidence="2" id="KW-0539">Nucleus</keyword>
<dbReference type="AlphaFoldDB" id="A0A433DNL9"/>
<evidence type="ECO:0000259" key="4">
    <source>
        <dbReference type="SMART" id="SM00300"/>
    </source>
</evidence>
<dbReference type="Gene3D" id="2.40.50.40">
    <property type="match status" value="1"/>
</dbReference>
<evidence type="ECO:0000256" key="2">
    <source>
        <dbReference type="ARBA" id="ARBA00023242"/>
    </source>
</evidence>
<feature type="region of interest" description="Disordered" evidence="3">
    <location>
        <begin position="50"/>
        <end position="95"/>
    </location>
</feature>
<comment type="caution">
    <text evidence="5">The sequence shown here is derived from an EMBL/GenBank/DDBJ whole genome shotgun (WGS) entry which is preliminary data.</text>
</comment>
<keyword evidence="6" id="KW-1185">Reference proteome</keyword>